<evidence type="ECO:0000313" key="6">
    <source>
        <dbReference type="EMBL" id="GGC84314.1"/>
    </source>
</evidence>
<dbReference type="EMBL" id="BMCJ01000002">
    <property type="protein sequence ID" value="GGC84314.1"/>
    <property type="molecule type" value="Genomic_DNA"/>
</dbReference>
<dbReference type="InterPro" id="IPR029044">
    <property type="entry name" value="Nucleotide-diphossugar_trans"/>
</dbReference>
<feature type="transmembrane region" description="Helical" evidence="4">
    <location>
        <begin position="6"/>
        <end position="28"/>
    </location>
</feature>
<evidence type="ECO:0000313" key="7">
    <source>
        <dbReference type="Proteomes" id="UP000619534"/>
    </source>
</evidence>
<name>A0ABQ1NVK2_9BACI</name>
<reference evidence="7" key="1">
    <citation type="journal article" date="2019" name="Int. J. Syst. Evol. Microbiol.">
        <title>The Global Catalogue of Microorganisms (GCM) 10K type strain sequencing project: providing services to taxonomists for standard genome sequencing and annotation.</title>
        <authorList>
            <consortium name="The Broad Institute Genomics Platform"/>
            <consortium name="The Broad Institute Genome Sequencing Center for Infectious Disease"/>
            <person name="Wu L."/>
            <person name="Ma J."/>
        </authorList>
    </citation>
    <scope>NUCLEOTIDE SEQUENCE [LARGE SCALE GENOMIC DNA]</scope>
    <source>
        <strain evidence="7">CCM 7282</strain>
    </source>
</reference>
<comment type="similarity">
    <text evidence="1">Belongs to the glycosyltransferase 2 family.</text>
</comment>
<dbReference type="PANTHER" id="PTHR43630">
    <property type="entry name" value="POLY-BETA-1,6-N-ACETYL-D-GLUCOSAMINE SYNTHASE"/>
    <property type="match status" value="1"/>
</dbReference>
<organism evidence="6 7">
    <name type="scientific">Thalassobacillus devorans</name>
    <dbReference type="NCBI Taxonomy" id="279813"/>
    <lineage>
        <taxon>Bacteria</taxon>
        <taxon>Bacillati</taxon>
        <taxon>Bacillota</taxon>
        <taxon>Bacilli</taxon>
        <taxon>Bacillales</taxon>
        <taxon>Bacillaceae</taxon>
        <taxon>Thalassobacillus</taxon>
    </lineage>
</organism>
<feature type="transmembrane region" description="Helical" evidence="4">
    <location>
        <begin position="402"/>
        <end position="425"/>
    </location>
</feature>
<evidence type="ECO:0000256" key="3">
    <source>
        <dbReference type="ARBA" id="ARBA00022679"/>
    </source>
</evidence>
<dbReference type="Proteomes" id="UP000619534">
    <property type="component" value="Unassembled WGS sequence"/>
</dbReference>
<dbReference type="InterPro" id="IPR001173">
    <property type="entry name" value="Glyco_trans_2-like"/>
</dbReference>
<feature type="transmembrane region" description="Helical" evidence="4">
    <location>
        <begin position="327"/>
        <end position="352"/>
    </location>
</feature>
<dbReference type="GO" id="GO:0016740">
    <property type="term" value="F:transferase activity"/>
    <property type="evidence" value="ECO:0007669"/>
    <property type="project" value="UniProtKB-KW"/>
</dbReference>
<keyword evidence="2" id="KW-0328">Glycosyltransferase</keyword>
<keyword evidence="7" id="KW-1185">Reference proteome</keyword>
<keyword evidence="3 6" id="KW-0808">Transferase</keyword>
<gene>
    <name evidence="6" type="ORF">GCM10007216_13720</name>
</gene>
<comment type="caution">
    <text evidence="6">The sequence shown here is derived from an EMBL/GenBank/DDBJ whole genome shotgun (WGS) entry which is preliminary data.</text>
</comment>
<dbReference type="PANTHER" id="PTHR43630:SF1">
    <property type="entry name" value="POLY-BETA-1,6-N-ACETYL-D-GLUCOSAMINE SYNTHASE"/>
    <property type="match status" value="1"/>
</dbReference>
<sequence length="445" mass="50736">MMLTTTFILFGLFIVFRLFYIFVPIFSIKNNDKLQLLNEEKGITVLVPAYNEEAIITDCLKGLLNVNYKNFEAIFINDGSGDRTFSVLEEILELNPLERVKAGELSHKPTKGIYQSDKYPHIYVIDKINGGKADALNAGIELTSNEIIVTLDADSILDTNALQAVNTTFEEDRVIAAGGMVQISQGYRGSHKKPTPVFSTSGLIRFQIIQYMTDFYLHKFTQSKMGAITVIAGAFGAFRRHALFEVDGYRNTVGEDMDITLKIQKLLRTKYKNKKMVIMSHALCFTECPATFIDLYRQRIRWQKAFIDCIWTYKYMFFRKLRFLPSLYLLLDSLILGTLCAFIVLTAPFIIILNPSNFIIALGLFTLAYVIALYQGAAALFISRRYGVSYTKNDYMRVVMFLPFEIISYRLLGLLFVSLGTILYLKNKKGWAASRRVGVSYQTFE</sequence>
<evidence type="ECO:0000256" key="4">
    <source>
        <dbReference type="SAM" id="Phobius"/>
    </source>
</evidence>
<dbReference type="CDD" id="cd06423">
    <property type="entry name" value="CESA_like"/>
    <property type="match status" value="1"/>
</dbReference>
<feature type="domain" description="Glycosyltransferase 2-like" evidence="5">
    <location>
        <begin position="44"/>
        <end position="243"/>
    </location>
</feature>
<keyword evidence="4" id="KW-1133">Transmembrane helix</keyword>
<dbReference type="Gene3D" id="3.90.550.10">
    <property type="entry name" value="Spore Coat Polysaccharide Biosynthesis Protein SpsA, Chain A"/>
    <property type="match status" value="1"/>
</dbReference>
<dbReference type="RefSeq" id="WP_062441903.1">
    <property type="nucleotide sequence ID" value="NZ_BMCJ01000002.1"/>
</dbReference>
<evidence type="ECO:0000256" key="1">
    <source>
        <dbReference type="ARBA" id="ARBA00006739"/>
    </source>
</evidence>
<evidence type="ECO:0000256" key="2">
    <source>
        <dbReference type="ARBA" id="ARBA00022676"/>
    </source>
</evidence>
<proteinExistence type="inferred from homology"/>
<keyword evidence="4" id="KW-0472">Membrane</keyword>
<keyword evidence="4" id="KW-0812">Transmembrane</keyword>
<accession>A0ABQ1NVK2</accession>
<dbReference type="Pfam" id="PF00535">
    <property type="entry name" value="Glycos_transf_2"/>
    <property type="match status" value="1"/>
</dbReference>
<feature type="transmembrane region" description="Helical" evidence="4">
    <location>
        <begin position="358"/>
        <end position="382"/>
    </location>
</feature>
<evidence type="ECO:0000259" key="5">
    <source>
        <dbReference type="Pfam" id="PF00535"/>
    </source>
</evidence>
<dbReference type="SUPFAM" id="SSF53448">
    <property type="entry name" value="Nucleotide-diphospho-sugar transferases"/>
    <property type="match status" value="1"/>
</dbReference>
<protein>
    <submittedName>
        <fullName evidence="6">Glycosyl transferase family 2</fullName>
    </submittedName>
</protein>